<feature type="non-terminal residue" evidence="1">
    <location>
        <position position="1"/>
    </location>
</feature>
<dbReference type="Gene3D" id="1.20.1270.70">
    <property type="entry name" value="Designed single chain three-helix bundle"/>
    <property type="match status" value="1"/>
</dbReference>
<evidence type="ECO:0000313" key="1">
    <source>
        <dbReference type="EMBL" id="MCG4612024.1"/>
    </source>
</evidence>
<accession>A0ABS9MMI0</accession>
<protein>
    <submittedName>
        <fullName evidence="1">Uncharacterized protein</fullName>
    </submittedName>
</protein>
<reference evidence="1 2" key="1">
    <citation type="submission" date="2022-01" db="EMBL/GenBank/DDBJ databases">
        <title>Collection of gut derived symbiotic bacterial strains cultured from healthy donors.</title>
        <authorList>
            <person name="Lin H."/>
            <person name="Kohout C."/>
            <person name="Waligurski E."/>
            <person name="Pamer E.G."/>
        </authorList>
    </citation>
    <scope>NUCLEOTIDE SEQUENCE [LARGE SCALE GENOMIC DNA]</scope>
    <source>
        <strain evidence="1 2">DFI.7.58</strain>
    </source>
</reference>
<comment type="caution">
    <text evidence="1">The sequence shown here is derived from an EMBL/GenBank/DDBJ whole genome shotgun (WGS) entry which is preliminary data.</text>
</comment>
<organism evidence="1 2">
    <name type="scientific">Anaeromassilibacillus senegalensis</name>
    <dbReference type="NCBI Taxonomy" id="1673717"/>
    <lineage>
        <taxon>Bacteria</taxon>
        <taxon>Bacillati</taxon>
        <taxon>Bacillota</taxon>
        <taxon>Clostridia</taxon>
        <taxon>Eubacteriales</taxon>
        <taxon>Acutalibacteraceae</taxon>
        <taxon>Anaeromassilibacillus</taxon>
    </lineage>
</organism>
<name>A0ABS9MMI0_9FIRM</name>
<sequence length="80" mass="8333">YNLLSGLVEDDFTSDSWAAFAGAMAQAAEVIADGEPLEADVTKAYDGLLNAAEGLVRASDLSSLNDLIEKAEEVAAEIAE</sequence>
<proteinExistence type="predicted"/>
<dbReference type="Proteomes" id="UP001298681">
    <property type="component" value="Unassembled WGS sequence"/>
</dbReference>
<feature type="non-terminal residue" evidence="1">
    <location>
        <position position="80"/>
    </location>
</feature>
<gene>
    <name evidence="1" type="ORF">L0P57_14000</name>
</gene>
<dbReference type="RefSeq" id="WP_419761425.1">
    <property type="nucleotide sequence ID" value="NZ_JAKNHQ010000081.1"/>
</dbReference>
<dbReference type="EMBL" id="JAKNHQ010000081">
    <property type="protein sequence ID" value="MCG4612024.1"/>
    <property type="molecule type" value="Genomic_DNA"/>
</dbReference>
<evidence type="ECO:0000313" key="2">
    <source>
        <dbReference type="Proteomes" id="UP001298681"/>
    </source>
</evidence>
<keyword evidence="2" id="KW-1185">Reference proteome</keyword>